<dbReference type="PANTHER" id="PTHR47123:SF15">
    <property type="entry name" value="F-BOX PROTEIN SKIP23"/>
    <property type="match status" value="1"/>
</dbReference>
<accession>A0A9R0K6R2</accession>
<dbReference type="InterPro" id="IPR036047">
    <property type="entry name" value="F-box-like_dom_sf"/>
</dbReference>
<reference evidence="3" key="2">
    <citation type="submission" date="2025-08" db="UniProtKB">
        <authorList>
            <consortium name="RefSeq"/>
        </authorList>
    </citation>
    <scope>IDENTIFICATION</scope>
    <source>
        <tissue evidence="3">Leaf</tissue>
    </source>
</reference>
<organism evidence="2 3">
    <name type="scientific">Spinacia oleracea</name>
    <name type="common">Spinach</name>
    <dbReference type="NCBI Taxonomy" id="3562"/>
    <lineage>
        <taxon>Eukaryota</taxon>
        <taxon>Viridiplantae</taxon>
        <taxon>Streptophyta</taxon>
        <taxon>Embryophyta</taxon>
        <taxon>Tracheophyta</taxon>
        <taxon>Spermatophyta</taxon>
        <taxon>Magnoliopsida</taxon>
        <taxon>eudicotyledons</taxon>
        <taxon>Gunneridae</taxon>
        <taxon>Pentapetalae</taxon>
        <taxon>Caryophyllales</taxon>
        <taxon>Chenopodiaceae</taxon>
        <taxon>Chenopodioideae</taxon>
        <taxon>Anserineae</taxon>
        <taxon>Spinacia</taxon>
    </lineage>
</organism>
<sequence length="414" mass="47356">MDKSSESVRDWSSLPGEILSLILDCLNDTITDCLRLRGVCPSWRSSLSPIILPDLQFPFEEVLPLLAWIAGPLFDAWTMVSIKQSTFYLISSPNKENSTTSVWLTRVEETLRTNLPNIGKVQNPIWCDDDVKMLELKATVNLLDYRIFEVAMSIRHSHIIDGLMFENKMVMLPFRKSRATGTADNFFLFSLIIGNLTVFKFEAVGTFLFSRFVVGNYTDIIAYEGKFYATNLTGRLVSIDPMTLTLEMGQVVEVIGSQWEEACNECSYMVISCGRLYLVNKVRNTRKKGNRFELKVFVLGNLISSNGKLHYFWDPVTTLGDQVFFVSNFESFSLSAQEIGWGRGNCIFFTNNEYGSSESRRQRKKKRSESANSNMYKYFCGLYSLEDGRFFTINSLPAEYTNIFWPVPSWLSQN</sequence>
<dbReference type="SUPFAM" id="SSF81383">
    <property type="entry name" value="F-box domain"/>
    <property type="match status" value="1"/>
</dbReference>
<evidence type="ECO:0000313" key="2">
    <source>
        <dbReference type="Proteomes" id="UP000813463"/>
    </source>
</evidence>
<evidence type="ECO:0000259" key="1">
    <source>
        <dbReference type="Pfam" id="PF03478"/>
    </source>
</evidence>
<dbReference type="Proteomes" id="UP000813463">
    <property type="component" value="Chromosome 6"/>
</dbReference>
<protein>
    <submittedName>
        <fullName evidence="3">F-box protein SKIP23-like</fullName>
    </submittedName>
</protein>
<dbReference type="PANTHER" id="PTHR47123">
    <property type="entry name" value="F-BOX PROTEIN SKIP23"/>
    <property type="match status" value="1"/>
</dbReference>
<dbReference type="GO" id="GO:0016567">
    <property type="term" value="P:protein ubiquitination"/>
    <property type="evidence" value="ECO:0000318"/>
    <property type="project" value="GO_Central"/>
</dbReference>
<evidence type="ECO:0000313" key="3">
    <source>
        <dbReference type="RefSeq" id="XP_021859530.2"/>
    </source>
</evidence>
<reference evidence="2" key="1">
    <citation type="journal article" date="2021" name="Nat. Commun.">
        <title>Genomic analyses provide insights into spinach domestication and the genetic basis of agronomic traits.</title>
        <authorList>
            <person name="Cai X."/>
            <person name="Sun X."/>
            <person name="Xu C."/>
            <person name="Sun H."/>
            <person name="Wang X."/>
            <person name="Ge C."/>
            <person name="Zhang Z."/>
            <person name="Wang Q."/>
            <person name="Fei Z."/>
            <person name="Jiao C."/>
            <person name="Wang Q."/>
        </authorList>
    </citation>
    <scope>NUCLEOTIDE SEQUENCE [LARGE SCALE GENOMIC DNA]</scope>
    <source>
        <strain evidence="2">cv. Varoflay</strain>
    </source>
</reference>
<feature type="domain" description="KIB1-4 beta-propeller" evidence="1">
    <location>
        <begin position="215"/>
        <end position="357"/>
    </location>
</feature>
<dbReference type="Gene3D" id="1.20.1280.50">
    <property type="match status" value="1"/>
</dbReference>
<gene>
    <name evidence="3" type="primary">LOC110798654</name>
</gene>
<dbReference type="RefSeq" id="XP_021859530.2">
    <property type="nucleotide sequence ID" value="XM_022003838.2"/>
</dbReference>
<dbReference type="InterPro" id="IPR051304">
    <property type="entry name" value="SCF_F-box_domain"/>
</dbReference>
<dbReference type="GeneID" id="110798654"/>
<dbReference type="InterPro" id="IPR005174">
    <property type="entry name" value="KIB1-4_b-propeller"/>
</dbReference>
<name>A0A9R0K6R2_SPIOL</name>
<proteinExistence type="predicted"/>
<dbReference type="Pfam" id="PF03478">
    <property type="entry name" value="Beta-prop_KIB1-4"/>
    <property type="match status" value="1"/>
</dbReference>
<dbReference type="KEGG" id="soe:110798654"/>
<dbReference type="AlphaFoldDB" id="A0A9R0K6R2"/>
<keyword evidence="2" id="KW-1185">Reference proteome</keyword>